<dbReference type="EMBL" id="DRUZ01000067">
    <property type="protein sequence ID" value="HHS01934.1"/>
    <property type="molecule type" value="Genomic_DNA"/>
</dbReference>
<proteinExistence type="predicted"/>
<gene>
    <name evidence="1" type="ORF">ENL71_05330</name>
</gene>
<dbReference type="AlphaFoldDB" id="A0A7C5Z6E1"/>
<protein>
    <submittedName>
        <fullName evidence="1">Uncharacterized protein</fullName>
    </submittedName>
</protein>
<organism evidence="1">
    <name type="scientific">Caldicellulosiruptor owensensis</name>
    <dbReference type="NCBI Taxonomy" id="55205"/>
    <lineage>
        <taxon>Bacteria</taxon>
        <taxon>Bacillati</taxon>
        <taxon>Bacillota</taxon>
        <taxon>Bacillota incertae sedis</taxon>
        <taxon>Caldicellulosiruptorales</taxon>
        <taxon>Caldicellulosiruptoraceae</taxon>
        <taxon>Caldicellulosiruptor</taxon>
    </lineage>
</organism>
<reference evidence="1" key="1">
    <citation type="journal article" date="2020" name="mSystems">
        <title>Genome- and Community-Level Interaction Insights into Carbon Utilization and Element Cycling Functions of Hydrothermarchaeota in Hydrothermal Sediment.</title>
        <authorList>
            <person name="Zhou Z."/>
            <person name="Liu Y."/>
            <person name="Xu W."/>
            <person name="Pan J."/>
            <person name="Luo Z.H."/>
            <person name="Li M."/>
        </authorList>
    </citation>
    <scope>NUCLEOTIDE SEQUENCE [LARGE SCALE GENOMIC DNA]</scope>
    <source>
        <strain evidence="1">SpSt-102</strain>
    </source>
</reference>
<evidence type="ECO:0000313" key="1">
    <source>
        <dbReference type="EMBL" id="HHS01934.1"/>
    </source>
</evidence>
<sequence>MIKFALVCFNPTGATNLYVLSNHTMFEAEELKSRLKKIPVKLLLNYIVDAEKGQLITRFVFAVPESLVRRFAA</sequence>
<name>A0A7C5Z6E1_9FIRM</name>
<comment type="caution">
    <text evidence="1">The sequence shown here is derived from an EMBL/GenBank/DDBJ whole genome shotgun (WGS) entry which is preliminary data.</text>
</comment>
<accession>A0A7C5Z6E1</accession>